<dbReference type="Proteomes" id="UP000077266">
    <property type="component" value="Unassembled WGS sequence"/>
</dbReference>
<gene>
    <name evidence="1" type="ORF">EXIGLDRAFT_735299</name>
</gene>
<keyword evidence="2" id="KW-1185">Reference proteome</keyword>
<sequence>VSVRPAYFAYFAAAGGLCYGTRGLRHIPRARISFRRSVCCICSSSPTLHTPSTPRVADS</sequence>
<dbReference type="InParanoid" id="A0A165JW11"/>
<name>A0A165JW11_EXIGL</name>
<evidence type="ECO:0000313" key="1">
    <source>
        <dbReference type="EMBL" id="KZV95412.1"/>
    </source>
</evidence>
<protein>
    <submittedName>
        <fullName evidence="1">Uncharacterized protein</fullName>
    </submittedName>
</protein>
<organism evidence="1 2">
    <name type="scientific">Exidia glandulosa HHB12029</name>
    <dbReference type="NCBI Taxonomy" id="1314781"/>
    <lineage>
        <taxon>Eukaryota</taxon>
        <taxon>Fungi</taxon>
        <taxon>Dikarya</taxon>
        <taxon>Basidiomycota</taxon>
        <taxon>Agaricomycotina</taxon>
        <taxon>Agaricomycetes</taxon>
        <taxon>Auriculariales</taxon>
        <taxon>Exidiaceae</taxon>
        <taxon>Exidia</taxon>
    </lineage>
</organism>
<proteinExistence type="predicted"/>
<evidence type="ECO:0000313" key="2">
    <source>
        <dbReference type="Proteomes" id="UP000077266"/>
    </source>
</evidence>
<feature type="non-terminal residue" evidence="1">
    <location>
        <position position="1"/>
    </location>
</feature>
<dbReference type="AlphaFoldDB" id="A0A165JW11"/>
<dbReference type="EMBL" id="KV425957">
    <property type="protein sequence ID" value="KZV95412.1"/>
    <property type="molecule type" value="Genomic_DNA"/>
</dbReference>
<accession>A0A165JW11</accession>
<reference evidence="1 2" key="1">
    <citation type="journal article" date="2016" name="Mol. Biol. Evol.">
        <title>Comparative Genomics of Early-Diverging Mushroom-Forming Fungi Provides Insights into the Origins of Lignocellulose Decay Capabilities.</title>
        <authorList>
            <person name="Nagy L.G."/>
            <person name="Riley R."/>
            <person name="Tritt A."/>
            <person name="Adam C."/>
            <person name="Daum C."/>
            <person name="Floudas D."/>
            <person name="Sun H."/>
            <person name="Yadav J.S."/>
            <person name="Pangilinan J."/>
            <person name="Larsson K.H."/>
            <person name="Matsuura K."/>
            <person name="Barry K."/>
            <person name="Labutti K."/>
            <person name="Kuo R."/>
            <person name="Ohm R.A."/>
            <person name="Bhattacharya S.S."/>
            <person name="Shirouzu T."/>
            <person name="Yoshinaga Y."/>
            <person name="Martin F.M."/>
            <person name="Grigoriev I.V."/>
            <person name="Hibbett D.S."/>
        </authorList>
    </citation>
    <scope>NUCLEOTIDE SEQUENCE [LARGE SCALE GENOMIC DNA]</scope>
    <source>
        <strain evidence="1 2">HHB12029</strain>
    </source>
</reference>